<protein>
    <submittedName>
        <fullName evidence="4">TetR/AcrR family transcriptional regulator</fullName>
    </submittedName>
</protein>
<comment type="caution">
    <text evidence="4">The sequence shown here is derived from an EMBL/GenBank/DDBJ whole genome shotgun (WGS) entry which is preliminary data.</text>
</comment>
<accession>A0ABW1S256</accession>
<dbReference type="PANTHER" id="PTHR30055:SF178">
    <property type="entry name" value="POSSIBLE TRANSCRIPTIONAL REGULATORY PROTEIN"/>
    <property type="match status" value="1"/>
</dbReference>
<dbReference type="PROSITE" id="PS50977">
    <property type="entry name" value="HTH_TETR_2"/>
    <property type="match status" value="1"/>
</dbReference>
<feature type="DNA-binding region" description="H-T-H motif" evidence="2">
    <location>
        <begin position="34"/>
        <end position="53"/>
    </location>
</feature>
<dbReference type="InterPro" id="IPR009057">
    <property type="entry name" value="Homeodomain-like_sf"/>
</dbReference>
<dbReference type="InterPro" id="IPR001647">
    <property type="entry name" value="HTH_TetR"/>
</dbReference>
<dbReference type="Gene3D" id="1.10.357.10">
    <property type="entry name" value="Tetracycline Repressor, domain 2"/>
    <property type="match status" value="1"/>
</dbReference>
<dbReference type="PRINTS" id="PR00455">
    <property type="entry name" value="HTHTETR"/>
</dbReference>
<keyword evidence="5" id="KW-1185">Reference proteome</keyword>
<evidence type="ECO:0000313" key="5">
    <source>
        <dbReference type="Proteomes" id="UP001596282"/>
    </source>
</evidence>
<dbReference type="SUPFAM" id="SSF46689">
    <property type="entry name" value="Homeodomain-like"/>
    <property type="match status" value="1"/>
</dbReference>
<evidence type="ECO:0000259" key="3">
    <source>
        <dbReference type="PROSITE" id="PS50977"/>
    </source>
</evidence>
<proteinExistence type="predicted"/>
<evidence type="ECO:0000256" key="1">
    <source>
        <dbReference type="ARBA" id="ARBA00023125"/>
    </source>
</evidence>
<name>A0ABW1S256_9LACO</name>
<evidence type="ECO:0000256" key="2">
    <source>
        <dbReference type="PROSITE-ProRule" id="PRU00335"/>
    </source>
</evidence>
<evidence type="ECO:0000313" key="4">
    <source>
        <dbReference type="EMBL" id="MFC6181620.1"/>
    </source>
</evidence>
<gene>
    <name evidence="4" type="ORF">ACFP5Y_10335</name>
</gene>
<dbReference type="Pfam" id="PF00440">
    <property type="entry name" value="TetR_N"/>
    <property type="match status" value="1"/>
</dbReference>
<dbReference type="EMBL" id="JBHSSC010000040">
    <property type="protein sequence ID" value="MFC6181620.1"/>
    <property type="molecule type" value="Genomic_DNA"/>
</dbReference>
<dbReference type="Proteomes" id="UP001596282">
    <property type="component" value="Unassembled WGS sequence"/>
</dbReference>
<reference evidence="5" key="1">
    <citation type="journal article" date="2019" name="Int. J. Syst. Evol. Microbiol.">
        <title>The Global Catalogue of Microorganisms (GCM) 10K type strain sequencing project: providing services to taxonomists for standard genome sequencing and annotation.</title>
        <authorList>
            <consortium name="The Broad Institute Genomics Platform"/>
            <consortium name="The Broad Institute Genome Sequencing Center for Infectious Disease"/>
            <person name="Wu L."/>
            <person name="Ma J."/>
        </authorList>
    </citation>
    <scope>NUCLEOTIDE SEQUENCE [LARGE SCALE GENOMIC DNA]</scope>
    <source>
        <strain evidence="5">CCM 8933</strain>
    </source>
</reference>
<sequence>MVNSLTKEQKTDRAQQIAAAALTLFEQQSFSQLTMAAIAKQAGVSKGTLFNYYESKESLFMTLLLDGYHQYFDDLTRRIEQCTTFTLADFLQLLLTETANLITTHGLLVRLNALRGPILEQGANMAQTISHRQALYASNERLAQTIQTRVPTLTVAEISQLLLVQSAMISGMMNLAGLDEFNRQPLYDQDFEHFKVNLGPDTVTTFRYYLQGKYPTVVLTKE</sequence>
<dbReference type="InterPro" id="IPR050109">
    <property type="entry name" value="HTH-type_TetR-like_transc_reg"/>
</dbReference>
<dbReference type="InterPro" id="IPR041483">
    <property type="entry name" value="TetR_C_34"/>
</dbReference>
<dbReference type="RefSeq" id="WP_137628559.1">
    <property type="nucleotide sequence ID" value="NZ_BJDJ01000010.1"/>
</dbReference>
<organism evidence="4 5">
    <name type="scientific">Lactiplantibacillus daowaiensis</name>
    <dbReference type="NCBI Taxonomy" id="2559918"/>
    <lineage>
        <taxon>Bacteria</taxon>
        <taxon>Bacillati</taxon>
        <taxon>Bacillota</taxon>
        <taxon>Bacilli</taxon>
        <taxon>Lactobacillales</taxon>
        <taxon>Lactobacillaceae</taxon>
        <taxon>Lactiplantibacillus</taxon>
    </lineage>
</organism>
<dbReference type="PANTHER" id="PTHR30055">
    <property type="entry name" value="HTH-TYPE TRANSCRIPTIONAL REGULATOR RUTR"/>
    <property type="match status" value="1"/>
</dbReference>
<keyword evidence="1 2" id="KW-0238">DNA-binding</keyword>
<feature type="domain" description="HTH tetR-type" evidence="3">
    <location>
        <begin position="11"/>
        <end position="71"/>
    </location>
</feature>
<dbReference type="Pfam" id="PF17929">
    <property type="entry name" value="TetR_C_34"/>
    <property type="match status" value="1"/>
</dbReference>